<accession>A0A803LFA4</accession>
<evidence type="ECO:0000256" key="11">
    <source>
        <dbReference type="PIRSR" id="PIRSR601929-3"/>
    </source>
</evidence>
<keyword evidence="5 9" id="KW-0479">Metal-binding</keyword>
<dbReference type="FunFam" id="2.60.120.10:FF:000047">
    <property type="entry name" value="Auxin-binding protein ABP19a"/>
    <property type="match status" value="1"/>
</dbReference>
<evidence type="ECO:0000256" key="6">
    <source>
        <dbReference type="ARBA" id="ARBA00022729"/>
    </source>
</evidence>
<dbReference type="InterPro" id="IPR006045">
    <property type="entry name" value="Cupin_1"/>
</dbReference>
<evidence type="ECO:0000256" key="1">
    <source>
        <dbReference type="ARBA" id="ARBA00004271"/>
    </source>
</evidence>
<dbReference type="GO" id="GO:0030145">
    <property type="term" value="F:manganese ion binding"/>
    <property type="evidence" value="ECO:0007669"/>
    <property type="project" value="InterPro"/>
</dbReference>
<feature type="domain" description="Cupin type-1" evidence="12">
    <location>
        <begin position="333"/>
        <end position="478"/>
    </location>
</feature>
<keyword evidence="3" id="KW-0052">Apoplast</keyword>
<dbReference type="AlphaFoldDB" id="A0A803LFA4"/>
<evidence type="ECO:0000256" key="5">
    <source>
        <dbReference type="ARBA" id="ARBA00022723"/>
    </source>
</evidence>
<dbReference type="CDD" id="cd02241">
    <property type="entry name" value="cupin_OxOx"/>
    <property type="match status" value="1"/>
</dbReference>
<dbReference type="Proteomes" id="UP000596660">
    <property type="component" value="Unplaced"/>
</dbReference>
<feature type="binding site" evidence="9">
    <location>
        <position position="387"/>
    </location>
    <ligand>
        <name>oxalate</name>
        <dbReference type="ChEBI" id="CHEBI:30623"/>
    </ligand>
</feature>
<dbReference type="Gramene" id="AUR62011860-RA">
    <property type="protein sequence ID" value="AUR62011860-RA:cds"/>
    <property type="gene ID" value="AUR62011860"/>
</dbReference>
<reference evidence="13" key="1">
    <citation type="journal article" date="2017" name="Nature">
        <title>The genome of Chenopodium quinoa.</title>
        <authorList>
            <person name="Jarvis D.E."/>
            <person name="Ho Y.S."/>
            <person name="Lightfoot D.J."/>
            <person name="Schmoeckel S.M."/>
            <person name="Li B."/>
            <person name="Borm T.J.A."/>
            <person name="Ohyanagi H."/>
            <person name="Mineta K."/>
            <person name="Michell C.T."/>
            <person name="Saber N."/>
            <person name="Kharbatia N.M."/>
            <person name="Rupper R.R."/>
            <person name="Sharp A.R."/>
            <person name="Dally N."/>
            <person name="Boughton B.A."/>
            <person name="Woo Y.H."/>
            <person name="Gao G."/>
            <person name="Schijlen E.G.W.M."/>
            <person name="Guo X."/>
            <person name="Momin A.A."/>
            <person name="Negrao S."/>
            <person name="Al-Babili S."/>
            <person name="Gehring C."/>
            <person name="Roessner U."/>
            <person name="Jung C."/>
            <person name="Murphy K."/>
            <person name="Arold S.T."/>
            <person name="Gojobori T."/>
            <person name="van der Linden C.G."/>
            <person name="van Loo E.N."/>
            <person name="Jellen E.N."/>
            <person name="Maughan P.J."/>
            <person name="Tester M."/>
        </authorList>
    </citation>
    <scope>NUCLEOTIDE SEQUENCE [LARGE SCALE GENOMIC DNA]</scope>
    <source>
        <strain evidence="13">cv. PI 614886</strain>
    </source>
</reference>
<dbReference type="PANTHER" id="PTHR31238">
    <property type="entry name" value="GERMIN-LIKE PROTEIN SUBFAMILY 3 MEMBER 3"/>
    <property type="match status" value="1"/>
</dbReference>
<feature type="binding site" evidence="10">
    <location>
        <position position="383"/>
    </location>
    <ligand>
        <name>Mn(2+)</name>
        <dbReference type="ChEBI" id="CHEBI:29035"/>
    </ligand>
</feature>
<dbReference type="InterPro" id="IPR011051">
    <property type="entry name" value="RmlC_Cupin_sf"/>
</dbReference>
<evidence type="ECO:0000313" key="13">
    <source>
        <dbReference type="EnsemblPlants" id="AUR62011860-RA:cds"/>
    </source>
</evidence>
<keyword evidence="7 11" id="KW-1015">Disulfide bond</keyword>
<reference evidence="13" key="2">
    <citation type="submission" date="2021-03" db="UniProtKB">
        <authorList>
            <consortium name="EnsemblPlants"/>
        </authorList>
    </citation>
    <scope>IDENTIFICATION</scope>
</reference>
<keyword evidence="14" id="KW-1185">Reference proteome</keyword>
<feature type="domain" description="Cupin type-1" evidence="12">
    <location>
        <begin position="183"/>
        <end position="291"/>
    </location>
</feature>
<feature type="binding site" evidence="10">
    <location>
        <position position="381"/>
    </location>
    <ligand>
        <name>Mn(2+)</name>
        <dbReference type="ChEBI" id="CHEBI:29035"/>
    </ligand>
</feature>
<dbReference type="SMART" id="SM00835">
    <property type="entry name" value="Cupin_1"/>
    <property type="match status" value="2"/>
</dbReference>
<feature type="disulfide bond" evidence="11">
    <location>
        <begin position="304"/>
        <end position="319"/>
    </location>
</feature>
<evidence type="ECO:0000256" key="3">
    <source>
        <dbReference type="ARBA" id="ARBA00022523"/>
    </source>
</evidence>
<proteinExistence type="inferred from homology"/>
<evidence type="ECO:0000256" key="2">
    <source>
        <dbReference type="ARBA" id="ARBA00007456"/>
    </source>
</evidence>
<dbReference type="SUPFAM" id="SSF51182">
    <property type="entry name" value="RmlC-like cupins"/>
    <property type="match status" value="2"/>
</dbReference>
<evidence type="ECO:0000313" key="14">
    <source>
        <dbReference type="Proteomes" id="UP000596660"/>
    </source>
</evidence>
<dbReference type="InterPro" id="IPR014710">
    <property type="entry name" value="RmlC-like_jellyroll"/>
</dbReference>
<dbReference type="Pfam" id="PF00190">
    <property type="entry name" value="Cupin_1"/>
    <property type="match status" value="2"/>
</dbReference>
<evidence type="ECO:0000256" key="7">
    <source>
        <dbReference type="ARBA" id="ARBA00023157"/>
    </source>
</evidence>
<evidence type="ECO:0000256" key="8">
    <source>
        <dbReference type="ARBA" id="ARBA00023211"/>
    </source>
</evidence>
<dbReference type="EnsemblPlants" id="AUR62011860-RA">
    <property type="protein sequence ID" value="AUR62011860-RA:cds"/>
    <property type="gene ID" value="AUR62011860"/>
</dbReference>
<comment type="subcellular location">
    <subcellularLocation>
        <location evidence="1">Secreted</location>
        <location evidence="1">Extracellular space</location>
        <location evidence="1">Apoplast</location>
    </subcellularLocation>
</comment>
<name>A0A803LFA4_CHEQI</name>
<organism evidence="13 14">
    <name type="scientific">Chenopodium quinoa</name>
    <name type="common">Quinoa</name>
    <dbReference type="NCBI Taxonomy" id="63459"/>
    <lineage>
        <taxon>Eukaryota</taxon>
        <taxon>Viridiplantae</taxon>
        <taxon>Streptophyta</taxon>
        <taxon>Embryophyta</taxon>
        <taxon>Tracheophyta</taxon>
        <taxon>Spermatophyta</taxon>
        <taxon>Magnoliopsida</taxon>
        <taxon>eudicotyledons</taxon>
        <taxon>Gunneridae</taxon>
        <taxon>Pentapetalae</taxon>
        <taxon>Caryophyllales</taxon>
        <taxon>Chenopodiaceae</taxon>
        <taxon>Chenopodioideae</taxon>
        <taxon>Atripliceae</taxon>
        <taxon>Chenopodium</taxon>
    </lineage>
</organism>
<feature type="binding site" evidence="9">
    <location>
        <position position="383"/>
    </location>
    <ligand>
        <name>oxalate</name>
        <dbReference type="ChEBI" id="CHEBI:30623"/>
    </ligand>
</feature>
<keyword evidence="4" id="KW-0964">Secreted</keyword>
<evidence type="ECO:0000256" key="4">
    <source>
        <dbReference type="ARBA" id="ARBA00022525"/>
    </source>
</evidence>
<protein>
    <recommendedName>
        <fullName evidence="12">Cupin type-1 domain-containing protein</fullName>
    </recommendedName>
</protein>
<dbReference type="InterPro" id="IPR001929">
    <property type="entry name" value="Germin"/>
</dbReference>
<comment type="similarity">
    <text evidence="2">Belongs to the germin family.</text>
</comment>
<sequence>MMLEFEMTDLGEMKYFLGMQVKQRPEGFLSEEKYAEVMLKKFNMRDCKPMATPMATDEKLSKNDGKEKVDASLYRSLVGSLIYLTNTRPDIVHAVSVISRFMSEPSKAHLAATKRILRYIKGTKSHGIMYKSEIDYKLACVTVTRLEASMIEEARVDLSYPVTPAGYPCKNPTNVTADDFVYSGLNGAKNVSKLFVASLSAAIDQTFPALNGLGLSISRVDIEVGGVVPLHSHRVSELVYVIEGTITSGFIGSDNTASNPDVRVLTTSIAANNLPMNLIQKITLLDANQIQELKKIFRGVVDFCVADLKLPGGPAGYPCRNPADLTVDDFTFSGLATPGYGSNIFKLGINEAFDVTFPAMNGLGISVLRADIGVGGVVPLHSHRVTELIYMVEGSMITGFINTDNKPYFKTLNKGDIMIIPQGSYHFSVNNGTTPAVATATFNSANPGIHIATLSIAANNLPTDLIQKITLLDANQIHELKKIFGGTN</sequence>
<feature type="binding site" evidence="10">
    <location>
        <position position="426"/>
    </location>
    <ligand>
        <name>Mn(2+)</name>
        <dbReference type="ChEBI" id="CHEBI:29035"/>
    </ligand>
</feature>
<dbReference type="Gene3D" id="2.60.120.10">
    <property type="entry name" value="Jelly Rolls"/>
    <property type="match status" value="2"/>
</dbReference>
<feature type="binding site" evidence="10">
    <location>
        <position position="387"/>
    </location>
    <ligand>
        <name>Mn(2+)</name>
        <dbReference type="ChEBI" id="CHEBI:29035"/>
    </ligand>
</feature>
<keyword evidence="6" id="KW-0732">Signal</keyword>
<dbReference type="PRINTS" id="PR00325">
    <property type="entry name" value="GERMIN"/>
</dbReference>
<keyword evidence="8 9" id="KW-0464">Manganese</keyword>
<evidence type="ECO:0000256" key="10">
    <source>
        <dbReference type="PIRSR" id="PIRSR601929-2"/>
    </source>
</evidence>
<dbReference type="GO" id="GO:0048046">
    <property type="term" value="C:apoplast"/>
    <property type="evidence" value="ECO:0007669"/>
    <property type="project" value="UniProtKB-SubCell"/>
</dbReference>
<evidence type="ECO:0000256" key="9">
    <source>
        <dbReference type="PIRSR" id="PIRSR601929-1"/>
    </source>
</evidence>
<evidence type="ECO:0000259" key="12">
    <source>
        <dbReference type="SMART" id="SM00835"/>
    </source>
</evidence>